<proteinExistence type="predicted"/>
<keyword evidence="3" id="KW-0012">Acyltransferase</keyword>
<accession>A0A1U7DDQ5</accession>
<evidence type="ECO:0000313" key="3">
    <source>
        <dbReference type="EMBL" id="APX26242.1"/>
    </source>
</evidence>
<feature type="transmembrane region" description="Helical" evidence="1">
    <location>
        <begin position="172"/>
        <end position="192"/>
    </location>
</feature>
<feature type="transmembrane region" description="Helical" evidence="1">
    <location>
        <begin position="33"/>
        <end position="51"/>
    </location>
</feature>
<organism evidence="3 4">
    <name type="scientific">Salipiger profundus</name>
    <dbReference type="NCBI Taxonomy" id="1229727"/>
    <lineage>
        <taxon>Bacteria</taxon>
        <taxon>Pseudomonadati</taxon>
        <taxon>Pseudomonadota</taxon>
        <taxon>Alphaproteobacteria</taxon>
        <taxon>Rhodobacterales</taxon>
        <taxon>Roseobacteraceae</taxon>
        <taxon>Salipiger</taxon>
    </lineage>
</organism>
<feature type="domain" description="Acyltransferase 3" evidence="2">
    <location>
        <begin position="3"/>
        <end position="310"/>
    </location>
</feature>
<dbReference type="GO" id="GO:0016020">
    <property type="term" value="C:membrane"/>
    <property type="evidence" value="ECO:0007669"/>
    <property type="project" value="TreeGrafter"/>
</dbReference>
<dbReference type="PANTHER" id="PTHR23028">
    <property type="entry name" value="ACETYLTRANSFERASE"/>
    <property type="match status" value="1"/>
</dbReference>
<dbReference type="Proteomes" id="UP000186559">
    <property type="component" value="Plasmid pTPRO6"/>
</dbReference>
<feature type="transmembrane region" description="Helical" evidence="1">
    <location>
        <begin position="122"/>
        <end position="140"/>
    </location>
</feature>
<sequence>MIYTLQVLRFLAAFFVVLTHSMGEQGFEIQVGAFGVDLFFVISGFIIAHVTEGDQKNFLEKRIIRIVPLYWLFTLLLTGVTLVAPSLLNAAEFNIPHIISSLFFYPYWTAQTDFKPILKLGWTLNYEMFFYALFFIAMKVSHTHREFLASLLIIVVLTGVAIFPPADTSPLAFYGGNIMFEFVFGMVLAKLYRGGLCWRIRLTTSAGISILALSSMILLTYWSDRLDRVIVFGVPSAILLYVAFCVEPWFVQRSNRIKEVAVRLGDLSYPMYLIHIYVIASLSRLFEIEISIGMLFTMVLVFTLLVAWAVDIYYDRPMRSVLRRKFLVRQRQGVLRG</sequence>
<evidence type="ECO:0000256" key="1">
    <source>
        <dbReference type="SAM" id="Phobius"/>
    </source>
</evidence>
<keyword evidence="4" id="KW-1185">Reference proteome</keyword>
<dbReference type="GO" id="GO:0000271">
    <property type="term" value="P:polysaccharide biosynthetic process"/>
    <property type="evidence" value="ECO:0007669"/>
    <property type="project" value="TreeGrafter"/>
</dbReference>
<dbReference type="AlphaFoldDB" id="A0A1U7DDQ5"/>
<gene>
    <name evidence="3" type="ORF">Ga0080559_TMP5142</name>
</gene>
<feature type="transmembrane region" description="Helical" evidence="1">
    <location>
        <begin position="229"/>
        <end position="246"/>
    </location>
</feature>
<geneLocation type="plasmid" evidence="4">
    <name>ptpro6</name>
</geneLocation>
<dbReference type="InterPro" id="IPR002656">
    <property type="entry name" value="Acyl_transf_3_dom"/>
</dbReference>
<protein>
    <submittedName>
        <fullName evidence="3">Putative acyltransferase</fullName>
    </submittedName>
</protein>
<feature type="transmembrane region" description="Helical" evidence="1">
    <location>
        <begin position="204"/>
        <end position="223"/>
    </location>
</feature>
<keyword evidence="3" id="KW-0808">Transferase</keyword>
<feature type="transmembrane region" description="Helical" evidence="1">
    <location>
        <begin position="63"/>
        <end position="84"/>
    </location>
</feature>
<dbReference type="PANTHER" id="PTHR23028:SF53">
    <property type="entry name" value="ACYL_TRANSF_3 DOMAIN-CONTAINING PROTEIN"/>
    <property type="match status" value="1"/>
</dbReference>
<reference evidence="3 4" key="1">
    <citation type="submission" date="2016-03" db="EMBL/GenBank/DDBJ databases">
        <title>Deep-sea bacteria in the southern Pacific.</title>
        <authorList>
            <person name="Tang K."/>
        </authorList>
    </citation>
    <scope>NUCLEOTIDE SEQUENCE [LARGE SCALE GENOMIC DNA]</scope>
    <source>
        <strain evidence="3 4">JLT2016</strain>
        <plasmid evidence="4">Plasmid ptpro6</plasmid>
    </source>
</reference>
<evidence type="ECO:0000259" key="2">
    <source>
        <dbReference type="Pfam" id="PF01757"/>
    </source>
</evidence>
<dbReference type="RefSeq" id="WP_076625894.1">
    <property type="nucleotide sequence ID" value="NZ_BMEW01000020.1"/>
</dbReference>
<keyword evidence="1" id="KW-0472">Membrane</keyword>
<feature type="transmembrane region" description="Helical" evidence="1">
    <location>
        <begin position="292"/>
        <end position="314"/>
    </location>
</feature>
<feature type="transmembrane region" description="Helical" evidence="1">
    <location>
        <begin position="267"/>
        <end position="286"/>
    </location>
</feature>
<feature type="transmembrane region" description="Helical" evidence="1">
    <location>
        <begin position="147"/>
        <end position="166"/>
    </location>
</feature>
<keyword evidence="1" id="KW-1133">Transmembrane helix</keyword>
<dbReference type="EMBL" id="CP014802">
    <property type="protein sequence ID" value="APX26242.1"/>
    <property type="molecule type" value="Genomic_DNA"/>
</dbReference>
<dbReference type="KEGG" id="tpro:Ga0080559_TMP5142"/>
<keyword evidence="3" id="KW-0614">Plasmid</keyword>
<name>A0A1U7DDQ5_9RHOB</name>
<keyword evidence="1" id="KW-0812">Transmembrane</keyword>
<evidence type="ECO:0000313" key="4">
    <source>
        <dbReference type="Proteomes" id="UP000186559"/>
    </source>
</evidence>
<dbReference type="GO" id="GO:0016747">
    <property type="term" value="F:acyltransferase activity, transferring groups other than amino-acyl groups"/>
    <property type="evidence" value="ECO:0007669"/>
    <property type="project" value="InterPro"/>
</dbReference>
<dbReference type="Pfam" id="PF01757">
    <property type="entry name" value="Acyl_transf_3"/>
    <property type="match status" value="1"/>
</dbReference>
<dbReference type="InterPro" id="IPR050879">
    <property type="entry name" value="Acyltransferase_3"/>
</dbReference>